<dbReference type="PANTHER" id="PTHR44520:SF2">
    <property type="entry name" value="RESPONSE REGULATOR RCP1"/>
    <property type="match status" value="1"/>
</dbReference>
<dbReference type="SUPFAM" id="SSF52172">
    <property type="entry name" value="CheY-like"/>
    <property type="match status" value="1"/>
</dbReference>
<evidence type="ECO:0000313" key="3">
    <source>
        <dbReference type="EMBL" id="QDA61454.1"/>
    </source>
</evidence>
<dbReference type="SMART" id="SM00448">
    <property type="entry name" value="REC"/>
    <property type="match status" value="1"/>
</dbReference>
<dbReference type="InterPro" id="IPR001789">
    <property type="entry name" value="Sig_transdc_resp-reg_receiver"/>
</dbReference>
<dbReference type="Proteomes" id="UP000305398">
    <property type="component" value="Chromosome"/>
</dbReference>
<dbReference type="AlphaFoldDB" id="A0A5B8A228"/>
<evidence type="ECO:0000313" key="4">
    <source>
        <dbReference type="Proteomes" id="UP000305398"/>
    </source>
</evidence>
<dbReference type="PANTHER" id="PTHR44520">
    <property type="entry name" value="RESPONSE REGULATOR RCP1-RELATED"/>
    <property type="match status" value="1"/>
</dbReference>
<proteinExistence type="predicted"/>
<dbReference type="Gene3D" id="3.40.50.2300">
    <property type="match status" value="1"/>
</dbReference>
<dbReference type="RefSeq" id="WP_139516628.1">
    <property type="nucleotide sequence ID" value="NZ_CP040896.1"/>
</dbReference>
<gene>
    <name evidence="3" type="ORF">FHG12_15705</name>
</gene>
<organism evidence="3 4">
    <name type="scientific">Hymenobacter jejuensis</name>
    <dbReference type="NCBI Taxonomy" id="2502781"/>
    <lineage>
        <taxon>Bacteria</taxon>
        <taxon>Pseudomonadati</taxon>
        <taxon>Bacteroidota</taxon>
        <taxon>Cytophagia</taxon>
        <taxon>Cytophagales</taxon>
        <taxon>Hymenobacteraceae</taxon>
        <taxon>Hymenobacter</taxon>
    </lineage>
</organism>
<keyword evidence="4" id="KW-1185">Reference proteome</keyword>
<keyword evidence="1" id="KW-0597">Phosphoprotein</keyword>
<dbReference type="EMBL" id="CP040896">
    <property type="protein sequence ID" value="QDA61454.1"/>
    <property type="molecule type" value="Genomic_DNA"/>
</dbReference>
<sequence>MDTLLIDDNTTSIFLTERLLKREGFSEAILSFECAEKALEYLRDTLTTQIPRVIFLDLNMPVMDGWEFLEALKPYEAQLRGHCLVYVLTSSLAHSDATKANAYALVAGLIHKPIDSSDIQAIRAQVEEANRA</sequence>
<feature type="domain" description="Response regulatory" evidence="2">
    <location>
        <begin position="2"/>
        <end position="127"/>
    </location>
</feature>
<dbReference type="InterPro" id="IPR011006">
    <property type="entry name" value="CheY-like_superfamily"/>
</dbReference>
<dbReference type="OrthoDB" id="1524091at2"/>
<dbReference type="Pfam" id="PF00072">
    <property type="entry name" value="Response_reg"/>
    <property type="match status" value="1"/>
</dbReference>
<protein>
    <submittedName>
        <fullName evidence="3">Response regulator</fullName>
    </submittedName>
</protein>
<evidence type="ECO:0000259" key="2">
    <source>
        <dbReference type="PROSITE" id="PS50110"/>
    </source>
</evidence>
<accession>A0A5B8A228</accession>
<dbReference type="GO" id="GO:0000160">
    <property type="term" value="P:phosphorelay signal transduction system"/>
    <property type="evidence" value="ECO:0007669"/>
    <property type="project" value="InterPro"/>
</dbReference>
<reference evidence="3 4" key="1">
    <citation type="submission" date="2019-06" db="EMBL/GenBank/DDBJ databases">
        <authorList>
            <person name="Srinivasan S."/>
        </authorList>
    </citation>
    <scope>NUCLEOTIDE SEQUENCE [LARGE SCALE GENOMIC DNA]</scope>
    <source>
        <strain evidence="3 4">17J68-5</strain>
    </source>
</reference>
<dbReference type="KEGG" id="hyj:FHG12_15705"/>
<dbReference type="PROSITE" id="PS50110">
    <property type="entry name" value="RESPONSE_REGULATORY"/>
    <property type="match status" value="1"/>
</dbReference>
<feature type="modified residue" description="4-aspartylphosphate" evidence="1">
    <location>
        <position position="57"/>
    </location>
</feature>
<name>A0A5B8A228_9BACT</name>
<dbReference type="InterPro" id="IPR052893">
    <property type="entry name" value="TCS_response_regulator"/>
</dbReference>
<evidence type="ECO:0000256" key="1">
    <source>
        <dbReference type="PROSITE-ProRule" id="PRU00169"/>
    </source>
</evidence>